<evidence type="ECO:0000313" key="3">
    <source>
        <dbReference type="Proteomes" id="UP000198706"/>
    </source>
</evidence>
<sequence>MRIDGFTSSYPLDRSPRPGSAVTPYRESQREIEERREQPTPTSASQGFEQTPQLRRVQPGSASGESLPVPVNEPTDRSAMTSRAAQALASYSTTASFASDVDAPEVLGLDLYA</sequence>
<organism evidence="2 3">
    <name type="scientific">Pseudomonas indica</name>
    <dbReference type="NCBI Taxonomy" id="137658"/>
    <lineage>
        <taxon>Bacteria</taxon>
        <taxon>Pseudomonadati</taxon>
        <taxon>Pseudomonadota</taxon>
        <taxon>Gammaproteobacteria</taxon>
        <taxon>Pseudomonadales</taxon>
        <taxon>Pseudomonadaceae</taxon>
        <taxon>Pseudomonas</taxon>
    </lineage>
</organism>
<feature type="compositionally biased region" description="Basic and acidic residues" evidence="1">
    <location>
        <begin position="27"/>
        <end position="38"/>
    </location>
</feature>
<dbReference type="EMBL" id="FNFD01000002">
    <property type="protein sequence ID" value="SDJ58767.1"/>
    <property type="molecule type" value="Genomic_DNA"/>
</dbReference>
<dbReference type="STRING" id="137658.SAMN05216186_10235"/>
<dbReference type="RefSeq" id="WP_084336798.1">
    <property type="nucleotide sequence ID" value="NZ_CBKZNZ010000008.1"/>
</dbReference>
<accession>A0A1G8UYW0</accession>
<dbReference type="Proteomes" id="UP000198706">
    <property type="component" value="Unassembled WGS sequence"/>
</dbReference>
<feature type="compositionally biased region" description="Polar residues" evidence="1">
    <location>
        <begin position="1"/>
        <end position="10"/>
    </location>
</feature>
<dbReference type="AlphaFoldDB" id="A0A1G8UYW0"/>
<feature type="compositionally biased region" description="Polar residues" evidence="1">
    <location>
        <begin position="78"/>
        <end position="97"/>
    </location>
</feature>
<reference evidence="2 3" key="1">
    <citation type="submission" date="2016-10" db="EMBL/GenBank/DDBJ databases">
        <authorList>
            <person name="de Groot N.N."/>
        </authorList>
    </citation>
    <scope>NUCLEOTIDE SEQUENCE [LARGE SCALE GENOMIC DNA]</scope>
    <source>
        <strain evidence="2 3">JCM 21544</strain>
    </source>
</reference>
<evidence type="ECO:0000256" key="1">
    <source>
        <dbReference type="SAM" id="MobiDB-lite"/>
    </source>
</evidence>
<protein>
    <submittedName>
        <fullName evidence="2">Uncharacterized protein</fullName>
    </submittedName>
</protein>
<proteinExistence type="predicted"/>
<keyword evidence="3" id="KW-1185">Reference proteome</keyword>
<evidence type="ECO:0000313" key="2">
    <source>
        <dbReference type="EMBL" id="SDJ58767.1"/>
    </source>
</evidence>
<name>A0A1G8UYW0_9PSED</name>
<dbReference type="OrthoDB" id="7029568at2"/>
<feature type="compositionally biased region" description="Polar residues" evidence="1">
    <location>
        <begin position="39"/>
        <end position="53"/>
    </location>
</feature>
<feature type="region of interest" description="Disordered" evidence="1">
    <location>
        <begin position="1"/>
        <end position="113"/>
    </location>
</feature>
<gene>
    <name evidence="2" type="ORF">SAMN05216186_10235</name>
</gene>